<dbReference type="Proteomes" id="UP000095767">
    <property type="component" value="Unassembled WGS sequence"/>
</dbReference>
<dbReference type="SUPFAM" id="SSF50405">
    <property type="entry name" value="Actin-crosslinking proteins"/>
    <property type="match status" value="1"/>
</dbReference>
<dbReference type="OrthoDB" id="617902at2759"/>
<dbReference type="AlphaFoldDB" id="A0A1E5UTS3"/>
<sequence length="161" mass="17171">MADSDSGAAGEAPPVGTEEAPMRIMQQDNAGTGNQEATRVALASQSLGSSAAMEVFKGSEFVRLRSLEHGTYLHAAEDGRGICLDAHGASRHAAWAVQWEQSVGGRGRGSPCSRGTCRFLLHGVYGRYLGAPDPSGPLLHPYHRRAAAQRDRDDREGRAIM</sequence>
<protein>
    <recommendedName>
        <fullName evidence="2">DUF569 domain-containing protein</fullName>
    </recommendedName>
</protein>
<feature type="domain" description="DUF569" evidence="2">
    <location>
        <begin position="53"/>
        <end position="98"/>
    </location>
</feature>
<gene>
    <name evidence="3" type="ORF">BAE44_0022757</name>
</gene>
<dbReference type="Pfam" id="PF04601">
    <property type="entry name" value="DUF569"/>
    <property type="match status" value="1"/>
</dbReference>
<comment type="caution">
    <text evidence="3">The sequence shown here is derived from an EMBL/GenBank/DDBJ whole genome shotgun (WGS) entry which is preliminary data.</text>
</comment>
<evidence type="ECO:0000256" key="1">
    <source>
        <dbReference type="SAM" id="MobiDB-lite"/>
    </source>
</evidence>
<dbReference type="PANTHER" id="PTHR31205:SF39">
    <property type="entry name" value="OS08G0164400 PROTEIN"/>
    <property type="match status" value="1"/>
</dbReference>
<dbReference type="InterPro" id="IPR007679">
    <property type="entry name" value="DUF569"/>
</dbReference>
<accession>A0A1E5UTS3</accession>
<dbReference type="EMBL" id="LWDX02063641">
    <property type="protein sequence ID" value="OEL16224.1"/>
    <property type="molecule type" value="Genomic_DNA"/>
</dbReference>
<dbReference type="PANTHER" id="PTHR31205">
    <property type="entry name" value="ACTIN CROSS-LINKING PROTEIN (DUF569)"/>
    <property type="match status" value="1"/>
</dbReference>
<name>A0A1E5UTS3_9POAL</name>
<evidence type="ECO:0000313" key="4">
    <source>
        <dbReference type="Proteomes" id="UP000095767"/>
    </source>
</evidence>
<evidence type="ECO:0000313" key="3">
    <source>
        <dbReference type="EMBL" id="OEL16224.1"/>
    </source>
</evidence>
<evidence type="ECO:0000259" key="2">
    <source>
        <dbReference type="Pfam" id="PF04601"/>
    </source>
</evidence>
<feature type="region of interest" description="Disordered" evidence="1">
    <location>
        <begin position="1"/>
        <end position="21"/>
    </location>
</feature>
<keyword evidence="4" id="KW-1185">Reference proteome</keyword>
<reference evidence="3 4" key="1">
    <citation type="submission" date="2016-09" db="EMBL/GenBank/DDBJ databases">
        <title>The draft genome of Dichanthelium oligosanthes: A C3 panicoid grass species.</title>
        <authorList>
            <person name="Studer A.J."/>
            <person name="Schnable J.C."/>
            <person name="Brutnell T.P."/>
        </authorList>
    </citation>
    <scope>NUCLEOTIDE SEQUENCE [LARGE SCALE GENOMIC DNA]</scope>
    <source>
        <strain evidence="4">cv. Kellogg 1175</strain>
        <tissue evidence="3">Leaf</tissue>
    </source>
</reference>
<dbReference type="STRING" id="888268.A0A1E5UTS3"/>
<proteinExistence type="predicted"/>
<organism evidence="3 4">
    <name type="scientific">Dichanthelium oligosanthes</name>
    <dbReference type="NCBI Taxonomy" id="888268"/>
    <lineage>
        <taxon>Eukaryota</taxon>
        <taxon>Viridiplantae</taxon>
        <taxon>Streptophyta</taxon>
        <taxon>Embryophyta</taxon>
        <taxon>Tracheophyta</taxon>
        <taxon>Spermatophyta</taxon>
        <taxon>Magnoliopsida</taxon>
        <taxon>Liliopsida</taxon>
        <taxon>Poales</taxon>
        <taxon>Poaceae</taxon>
        <taxon>PACMAD clade</taxon>
        <taxon>Panicoideae</taxon>
        <taxon>Panicodae</taxon>
        <taxon>Paniceae</taxon>
        <taxon>Dichantheliinae</taxon>
        <taxon>Dichanthelium</taxon>
    </lineage>
</organism>
<dbReference type="InterPro" id="IPR008999">
    <property type="entry name" value="Actin-crosslinking"/>
</dbReference>